<evidence type="ECO:0000313" key="2">
    <source>
        <dbReference type="Proteomes" id="UP001595530"/>
    </source>
</evidence>
<sequence>MFDLDTRIRTNHENIAGVLQGTVTPGQCHEIASLSPTERDRVINKLMGEATTGRFVVRGLDQQAKLFFIPVVFTPNDRETSLIANFHGAKQVADALARSGLGQHQQSVRLIPKIFEHEEVAHWSTGDLQTMVHMIMTLDEDKIRRFPKRGSAADAHESTPILSYLVGAVFCRSPTRPVLDVTDWSYVSAVAANLLALQDGGSELQRLPTVLRPMEYKEALIEGTISSVQSTRGFLQSESVDEEGERGECDGGMQIGPTNFIFAPSGSPCIYLDGVKTTAVFQMDTHRLGTEGVQRVMERLHDVASCRTNKNACH</sequence>
<evidence type="ECO:0000313" key="1">
    <source>
        <dbReference type="EMBL" id="MFC3110233.1"/>
    </source>
</evidence>
<protein>
    <submittedName>
        <fullName evidence="1">Uncharacterized protein</fullName>
    </submittedName>
</protein>
<gene>
    <name evidence="1" type="ORF">ACFOFO_20090</name>
</gene>
<accession>A0ABV7F814</accession>
<proteinExistence type="predicted"/>
<dbReference type="RefSeq" id="WP_390332580.1">
    <property type="nucleotide sequence ID" value="NZ_JBHRTP010000071.1"/>
</dbReference>
<keyword evidence="2" id="KW-1185">Reference proteome</keyword>
<dbReference type="Proteomes" id="UP001595530">
    <property type="component" value="Unassembled WGS sequence"/>
</dbReference>
<dbReference type="EMBL" id="JBHRTP010000071">
    <property type="protein sequence ID" value="MFC3110233.1"/>
    <property type="molecule type" value="Genomic_DNA"/>
</dbReference>
<organism evidence="1 2">
    <name type="scientific">Undibacterium arcticum</name>
    <dbReference type="NCBI Taxonomy" id="1762892"/>
    <lineage>
        <taxon>Bacteria</taxon>
        <taxon>Pseudomonadati</taxon>
        <taxon>Pseudomonadota</taxon>
        <taxon>Betaproteobacteria</taxon>
        <taxon>Burkholderiales</taxon>
        <taxon>Oxalobacteraceae</taxon>
        <taxon>Undibacterium</taxon>
    </lineage>
</organism>
<reference evidence="2" key="1">
    <citation type="journal article" date="2019" name="Int. J. Syst. Evol. Microbiol.">
        <title>The Global Catalogue of Microorganisms (GCM) 10K type strain sequencing project: providing services to taxonomists for standard genome sequencing and annotation.</title>
        <authorList>
            <consortium name="The Broad Institute Genomics Platform"/>
            <consortium name="The Broad Institute Genome Sequencing Center for Infectious Disease"/>
            <person name="Wu L."/>
            <person name="Ma J."/>
        </authorList>
    </citation>
    <scope>NUCLEOTIDE SEQUENCE [LARGE SCALE GENOMIC DNA]</scope>
    <source>
        <strain evidence="2">KCTC 42986</strain>
    </source>
</reference>
<name>A0ABV7F814_9BURK</name>
<comment type="caution">
    <text evidence="1">The sequence shown here is derived from an EMBL/GenBank/DDBJ whole genome shotgun (WGS) entry which is preliminary data.</text>
</comment>